<dbReference type="GO" id="GO:0042802">
    <property type="term" value="F:identical protein binding"/>
    <property type="evidence" value="ECO:0007669"/>
    <property type="project" value="UniProtKB-ARBA"/>
</dbReference>
<dbReference type="InterPro" id="IPR036866">
    <property type="entry name" value="RibonucZ/Hydroxyglut_hydro"/>
</dbReference>
<feature type="binding site" evidence="9">
    <location>
        <position position="63"/>
    </location>
    <ligand>
        <name>Zn(2+)</name>
        <dbReference type="ChEBI" id="CHEBI:29105"/>
        <label>1</label>
        <note>catalytic</note>
    </ligand>
</feature>
<evidence type="ECO:0000259" key="10">
    <source>
        <dbReference type="SMART" id="SM00849"/>
    </source>
</evidence>
<dbReference type="PANTHER" id="PTHR46018">
    <property type="entry name" value="ZINC PHOSPHODIESTERASE ELAC PROTEIN 1"/>
    <property type="match status" value="1"/>
</dbReference>
<keyword evidence="5 9" id="KW-0479">Metal-binding</keyword>
<dbReference type="InterPro" id="IPR001279">
    <property type="entry name" value="Metallo-B-lactamas"/>
</dbReference>
<feature type="binding site" evidence="9">
    <location>
        <position position="68"/>
    </location>
    <ligand>
        <name>Zn(2+)</name>
        <dbReference type="ChEBI" id="CHEBI:29105"/>
        <label>2</label>
        <note>catalytic</note>
    </ligand>
</feature>
<keyword evidence="4 9" id="KW-0540">Nuclease</keyword>
<dbReference type="AlphaFoldDB" id="A0A2R7Y2L6"/>
<keyword evidence="8 9" id="KW-0862">Zinc</keyword>
<comment type="subunit">
    <text evidence="2 9">Homodimer.</text>
</comment>
<dbReference type="SMART" id="SM00849">
    <property type="entry name" value="Lactamase_B"/>
    <property type="match status" value="1"/>
</dbReference>
<dbReference type="InterPro" id="IPR013471">
    <property type="entry name" value="RNase_Z/BN"/>
</dbReference>
<dbReference type="NCBIfam" id="TIGR02651">
    <property type="entry name" value="RNase_Z"/>
    <property type="match status" value="1"/>
</dbReference>
<keyword evidence="6 9" id="KW-0255">Endonuclease</keyword>
<feature type="binding site" evidence="9">
    <location>
        <position position="210"/>
    </location>
    <ligand>
        <name>Zn(2+)</name>
        <dbReference type="ChEBI" id="CHEBI:29105"/>
        <label>2</label>
        <note>catalytic</note>
    </ligand>
</feature>
<evidence type="ECO:0000256" key="1">
    <source>
        <dbReference type="ARBA" id="ARBA00000402"/>
    </source>
</evidence>
<evidence type="ECO:0000256" key="5">
    <source>
        <dbReference type="ARBA" id="ARBA00022723"/>
    </source>
</evidence>
<evidence type="ECO:0000256" key="2">
    <source>
        <dbReference type="ARBA" id="ARBA00011738"/>
    </source>
</evidence>
<feature type="domain" description="Metallo-beta-lactamase" evidence="10">
    <location>
        <begin position="21"/>
        <end position="200"/>
    </location>
</feature>
<evidence type="ECO:0000313" key="12">
    <source>
        <dbReference type="Proteomes" id="UP000244066"/>
    </source>
</evidence>
<dbReference type="PANTHER" id="PTHR46018:SF2">
    <property type="entry name" value="ZINC PHOSPHODIESTERASE ELAC PROTEIN 1"/>
    <property type="match status" value="1"/>
</dbReference>
<comment type="caution">
    <text evidence="11">The sequence shown here is derived from an EMBL/GenBank/DDBJ whole genome shotgun (WGS) entry which is preliminary data.</text>
</comment>
<dbReference type="Gene3D" id="3.60.15.10">
    <property type="entry name" value="Ribonuclease Z/Hydroxyacylglutathione hydrolase-like"/>
    <property type="match status" value="1"/>
</dbReference>
<dbReference type="FunFam" id="3.60.15.10:FF:000002">
    <property type="entry name" value="Ribonuclease Z"/>
    <property type="match status" value="1"/>
</dbReference>
<evidence type="ECO:0000256" key="7">
    <source>
        <dbReference type="ARBA" id="ARBA00022801"/>
    </source>
</evidence>
<dbReference type="GO" id="GO:0042781">
    <property type="term" value="F:3'-tRNA processing endoribonuclease activity"/>
    <property type="evidence" value="ECO:0007669"/>
    <property type="project" value="UniProtKB-UniRule"/>
</dbReference>
<evidence type="ECO:0000256" key="8">
    <source>
        <dbReference type="ARBA" id="ARBA00022833"/>
    </source>
</evidence>
<keyword evidence="7 9" id="KW-0378">Hydrolase</keyword>
<evidence type="ECO:0000256" key="3">
    <source>
        <dbReference type="ARBA" id="ARBA00022694"/>
    </source>
</evidence>
<dbReference type="SUPFAM" id="SSF56281">
    <property type="entry name" value="Metallo-hydrolase/oxidoreductase"/>
    <property type="match status" value="1"/>
</dbReference>
<dbReference type="EMBL" id="NDWU01000029">
    <property type="protein sequence ID" value="PUA31052.1"/>
    <property type="molecule type" value="Genomic_DNA"/>
</dbReference>
<organism evidence="11 12">
    <name type="scientific">Candidatus Terraquivivens tikiterensis</name>
    <dbReference type="NCBI Taxonomy" id="1980982"/>
    <lineage>
        <taxon>Archaea</taxon>
        <taxon>Nitrososphaerota</taxon>
        <taxon>Candidatus Wolframiiraptoraceae</taxon>
        <taxon>Candidatus Terraquivivens</taxon>
    </lineage>
</organism>
<feature type="binding site" evidence="9">
    <location>
        <position position="65"/>
    </location>
    <ligand>
        <name>Zn(2+)</name>
        <dbReference type="ChEBI" id="CHEBI:29105"/>
        <label>1</label>
        <note>catalytic</note>
    </ligand>
</feature>
<proteinExistence type="inferred from homology"/>
<feature type="binding site" evidence="9">
    <location>
        <position position="140"/>
    </location>
    <ligand>
        <name>Zn(2+)</name>
        <dbReference type="ChEBI" id="CHEBI:29105"/>
        <label>1</label>
        <note>catalytic</note>
    </ligand>
</feature>
<comment type="catalytic activity">
    <reaction evidence="1 9">
        <text>Endonucleolytic cleavage of RNA, removing extra 3' nucleotides from tRNA precursor, generating 3' termini of tRNAs. A 3'-hydroxy group is left at the tRNA terminus and a 5'-phosphoryl group is left at the trailer molecule.</text>
        <dbReference type="EC" id="3.1.26.11"/>
    </reaction>
</comment>
<evidence type="ECO:0000256" key="6">
    <source>
        <dbReference type="ARBA" id="ARBA00022759"/>
    </source>
</evidence>
<dbReference type="CDD" id="cd07717">
    <property type="entry name" value="RNaseZ_ZiPD-like_MBL-fold"/>
    <property type="match status" value="1"/>
</dbReference>
<keyword evidence="3 9" id="KW-0819">tRNA processing</keyword>
<accession>A0A2R7Y2L6</accession>
<reference evidence="11 12" key="1">
    <citation type="submission" date="2017-04" db="EMBL/GenBank/DDBJ databases">
        <title>Draft Aigarchaeota genome from a New Zealand hot spring.</title>
        <authorList>
            <person name="Reysenbach A.-L."/>
            <person name="Donaho J.A."/>
            <person name="Gerhart J."/>
            <person name="Kelley J.F."/>
            <person name="Kouba K."/>
            <person name="Podar M."/>
            <person name="Stott M."/>
        </authorList>
    </citation>
    <scope>NUCLEOTIDE SEQUENCE [LARGE SCALE GENOMIC DNA]</scope>
    <source>
        <strain evidence="11">NZ13_MG1</strain>
    </source>
</reference>
<name>A0A2R7Y2L6_9ARCH</name>
<dbReference type="Proteomes" id="UP000244066">
    <property type="component" value="Unassembled WGS sequence"/>
</dbReference>
<comment type="similarity">
    <text evidence="9">Belongs to the RNase Z family.</text>
</comment>
<comment type="cofactor">
    <cofactor evidence="9">
        <name>Zn(2+)</name>
        <dbReference type="ChEBI" id="CHEBI:29105"/>
    </cofactor>
    <text evidence="9">Binds 2 Zn(2+) ions.</text>
</comment>
<evidence type="ECO:0000256" key="9">
    <source>
        <dbReference type="HAMAP-Rule" id="MF_01818"/>
    </source>
</evidence>
<dbReference type="HAMAP" id="MF_01818">
    <property type="entry name" value="RNase_Z_BN"/>
    <property type="match status" value="1"/>
</dbReference>
<evidence type="ECO:0000256" key="4">
    <source>
        <dbReference type="ARBA" id="ARBA00022722"/>
    </source>
</evidence>
<dbReference type="NCBIfam" id="NF000801">
    <property type="entry name" value="PRK00055.1-3"/>
    <property type="match status" value="1"/>
</dbReference>
<comment type="function">
    <text evidence="9">Zinc phosphodiesterase, which displays some tRNA 3'-processing endonuclease activity. Probably involved in tRNA maturation, by removing a 3'-trailer from precursor tRNA.</text>
</comment>
<feature type="binding site" evidence="9">
    <location>
        <position position="67"/>
    </location>
    <ligand>
        <name>Zn(2+)</name>
        <dbReference type="ChEBI" id="CHEBI:29105"/>
        <label>2</label>
        <note>catalytic</note>
    </ligand>
</feature>
<evidence type="ECO:0000313" key="11">
    <source>
        <dbReference type="EMBL" id="PUA31052.1"/>
    </source>
</evidence>
<feature type="binding site" evidence="9">
    <location>
        <position position="268"/>
    </location>
    <ligand>
        <name>Zn(2+)</name>
        <dbReference type="ChEBI" id="CHEBI:29105"/>
        <label>2</label>
        <note>catalytic</note>
    </ligand>
</feature>
<gene>
    <name evidence="9" type="primary">rnz</name>
    <name evidence="11" type="ORF">B9J98_07935</name>
</gene>
<sequence>MTVMRIVFLGTGGGMPSRRRGLPAVAIKYAGSILLFDCGESTQRQAILAGLGFKKDFKIFLTHLHGDHVLGLPGLLYTMSMLNRKDPVEIFGPAGTKEVVKSLLVTTSGMTDFPVEIVEVDEGVVCTSREYTVESIRSEHTVDSFAYRLREKERPGRMRVEYLESIGLPRGPLWGRLQRGHAVIYKGRRITPEEAVGPPRKGRVVVYTGDTRPTERIVEFSRNADVLIHDATFSHDLFERARAEGHSTVREAAEVAAAAAVKRLYLFHISPRYDEESERLLSEARSIFPEAYLPEDLTHFDVPYPSDEDRD</sequence>
<protein>
    <recommendedName>
        <fullName evidence="9">Ribonuclease Z</fullName>
        <shortName evidence="9">RNase Z</shortName>
        <ecNumber evidence="9">3.1.26.11</ecNumber>
    </recommendedName>
    <alternativeName>
        <fullName evidence="9">tRNA 3 endonuclease</fullName>
    </alternativeName>
    <alternativeName>
        <fullName evidence="9">tRNase Z</fullName>
    </alternativeName>
</protein>
<dbReference type="EC" id="3.1.26.11" evidence="9"/>
<dbReference type="Pfam" id="PF23023">
    <property type="entry name" value="Anti-Pycsar_Apyc1"/>
    <property type="match status" value="1"/>
</dbReference>
<dbReference type="Pfam" id="PF12706">
    <property type="entry name" value="Lactamase_B_2"/>
    <property type="match status" value="1"/>
</dbReference>
<feature type="active site" description="Proton acceptor" evidence="9">
    <location>
        <position position="67"/>
    </location>
</feature>
<dbReference type="GO" id="GO:0008270">
    <property type="term" value="F:zinc ion binding"/>
    <property type="evidence" value="ECO:0007669"/>
    <property type="project" value="UniProtKB-UniRule"/>
</dbReference>
<feature type="binding site" evidence="9">
    <location>
        <position position="210"/>
    </location>
    <ligand>
        <name>Zn(2+)</name>
        <dbReference type="ChEBI" id="CHEBI:29105"/>
        <label>1</label>
        <note>catalytic</note>
    </ligand>
</feature>